<sequence>MVFWAYLLRCKDGSYYTGHTDQLDARIGAHQSGAYEGYTKTRRPVTLVWAQDFPTRLEALEAERRIKGWSRAKKEALIASDWQSLRDLARNRQAAPRPSTGSGRTERGEAPLPTRPVRAELVEAQVTASAAPVPNRPSSVRTEPVEARFAIMAAPIDISDLMS</sequence>
<evidence type="ECO:0000313" key="5">
    <source>
        <dbReference type="Proteomes" id="UP000528945"/>
    </source>
</evidence>
<keyword evidence="5" id="KW-1185">Reference proteome</keyword>
<dbReference type="PANTHER" id="PTHR34477">
    <property type="entry name" value="UPF0213 PROTEIN YHBQ"/>
    <property type="match status" value="1"/>
</dbReference>
<feature type="domain" description="GIY-YIG" evidence="3">
    <location>
        <begin position="1"/>
        <end position="76"/>
    </location>
</feature>
<keyword evidence="4" id="KW-0378">Hydrolase</keyword>
<dbReference type="PANTHER" id="PTHR34477:SF1">
    <property type="entry name" value="UPF0213 PROTEIN YHBQ"/>
    <property type="match status" value="1"/>
</dbReference>
<evidence type="ECO:0000313" key="4">
    <source>
        <dbReference type="EMBL" id="MBB3874258.1"/>
    </source>
</evidence>
<dbReference type="PROSITE" id="PS50164">
    <property type="entry name" value="GIY_YIG"/>
    <property type="match status" value="1"/>
</dbReference>
<evidence type="ECO:0000256" key="1">
    <source>
        <dbReference type="ARBA" id="ARBA00007435"/>
    </source>
</evidence>
<comment type="caution">
    <text evidence="4">The sequence shown here is derived from an EMBL/GenBank/DDBJ whole genome shotgun (WGS) entry which is preliminary data.</text>
</comment>
<dbReference type="SUPFAM" id="SSF82771">
    <property type="entry name" value="GIY-YIG endonuclease"/>
    <property type="match status" value="1"/>
</dbReference>
<dbReference type="InterPro" id="IPR035901">
    <property type="entry name" value="GIY-YIG_endonuc_sf"/>
</dbReference>
<comment type="similarity">
    <text evidence="1">Belongs to the UPF0213 family.</text>
</comment>
<protein>
    <submittedName>
        <fullName evidence="4">GIY-YIG superfamily endonuclease</fullName>
    </submittedName>
</protein>
<evidence type="ECO:0000259" key="3">
    <source>
        <dbReference type="PROSITE" id="PS50164"/>
    </source>
</evidence>
<dbReference type="InterPro" id="IPR000305">
    <property type="entry name" value="GIY-YIG_endonuc"/>
</dbReference>
<keyword evidence="4" id="KW-0255">Endonuclease</keyword>
<dbReference type="Proteomes" id="UP000528945">
    <property type="component" value="Unassembled WGS sequence"/>
</dbReference>
<name>A0AAW3TKU0_9SPHN</name>
<organism evidence="4 5">
    <name type="scientific">Sphingomonas aquatilis</name>
    <dbReference type="NCBI Taxonomy" id="93063"/>
    <lineage>
        <taxon>Bacteria</taxon>
        <taxon>Pseudomonadati</taxon>
        <taxon>Pseudomonadota</taxon>
        <taxon>Alphaproteobacteria</taxon>
        <taxon>Sphingomonadales</taxon>
        <taxon>Sphingomonadaceae</taxon>
        <taxon>Sphingomonas</taxon>
    </lineage>
</organism>
<dbReference type="AlphaFoldDB" id="A0AAW3TKU0"/>
<feature type="region of interest" description="Disordered" evidence="2">
    <location>
        <begin position="88"/>
        <end position="114"/>
    </location>
</feature>
<keyword evidence="4" id="KW-0540">Nuclease</keyword>
<reference evidence="4 5" key="1">
    <citation type="submission" date="2020-08" db="EMBL/GenBank/DDBJ databases">
        <title>Genomic Encyclopedia of Type Strains, Phase IV (KMG-IV): sequencing the most valuable type-strain genomes for metagenomic binning, comparative biology and taxonomic classification.</title>
        <authorList>
            <person name="Goeker M."/>
        </authorList>
    </citation>
    <scope>NUCLEOTIDE SEQUENCE [LARGE SCALE GENOMIC DNA]</scope>
    <source>
        <strain evidence="4 5">DSM 15581</strain>
    </source>
</reference>
<dbReference type="InterPro" id="IPR050190">
    <property type="entry name" value="UPF0213_domain"/>
</dbReference>
<dbReference type="Pfam" id="PF01541">
    <property type="entry name" value="GIY-YIG"/>
    <property type="match status" value="1"/>
</dbReference>
<dbReference type="Gene3D" id="3.40.1440.10">
    <property type="entry name" value="GIY-YIG endonuclease"/>
    <property type="match status" value="1"/>
</dbReference>
<dbReference type="CDD" id="cd10456">
    <property type="entry name" value="GIY-YIG_UPF0213"/>
    <property type="match status" value="1"/>
</dbReference>
<dbReference type="EMBL" id="JACIDB010000001">
    <property type="protein sequence ID" value="MBB3874258.1"/>
    <property type="molecule type" value="Genomic_DNA"/>
</dbReference>
<dbReference type="GO" id="GO:0004519">
    <property type="term" value="F:endonuclease activity"/>
    <property type="evidence" value="ECO:0007669"/>
    <property type="project" value="UniProtKB-KW"/>
</dbReference>
<evidence type="ECO:0000256" key="2">
    <source>
        <dbReference type="SAM" id="MobiDB-lite"/>
    </source>
</evidence>
<dbReference type="RefSeq" id="WP_147037011.1">
    <property type="nucleotide sequence ID" value="NZ_JACIDB010000001.1"/>
</dbReference>
<gene>
    <name evidence="4" type="ORF">GGR47_000474</name>
</gene>
<proteinExistence type="inferred from homology"/>
<accession>A0AAW3TKU0</accession>